<dbReference type="Gene3D" id="1.10.287.1130">
    <property type="entry name" value="CytochromE C oxidase copper chaperone"/>
    <property type="match status" value="1"/>
</dbReference>
<organism evidence="1 2">
    <name type="scientific">Populus alba x Populus x berolinensis</name>
    <dbReference type="NCBI Taxonomy" id="444605"/>
    <lineage>
        <taxon>Eukaryota</taxon>
        <taxon>Viridiplantae</taxon>
        <taxon>Streptophyta</taxon>
        <taxon>Embryophyta</taxon>
        <taxon>Tracheophyta</taxon>
        <taxon>Spermatophyta</taxon>
        <taxon>Magnoliopsida</taxon>
        <taxon>eudicotyledons</taxon>
        <taxon>Gunneridae</taxon>
        <taxon>Pentapetalae</taxon>
        <taxon>rosids</taxon>
        <taxon>fabids</taxon>
        <taxon>Malpighiales</taxon>
        <taxon>Salicaceae</taxon>
        <taxon>Saliceae</taxon>
        <taxon>Populus</taxon>
    </lineage>
</organism>
<dbReference type="AlphaFoldDB" id="A0AAD6R6B8"/>
<accession>A0AAD6R6B8</accession>
<proteinExistence type="predicted"/>
<dbReference type="EMBL" id="JAQIZT010000003">
    <property type="protein sequence ID" value="KAJ7002590.1"/>
    <property type="molecule type" value="Genomic_DNA"/>
</dbReference>
<gene>
    <name evidence="1" type="ORF">NC653_007933</name>
</gene>
<reference evidence="1" key="1">
    <citation type="journal article" date="2023" name="Mol. Ecol. Resour.">
        <title>Chromosome-level genome assembly of a triploid poplar Populus alba 'Berolinensis'.</title>
        <authorList>
            <person name="Chen S."/>
            <person name="Yu Y."/>
            <person name="Wang X."/>
            <person name="Wang S."/>
            <person name="Zhang T."/>
            <person name="Zhou Y."/>
            <person name="He R."/>
            <person name="Meng N."/>
            <person name="Wang Y."/>
            <person name="Liu W."/>
            <person name="Liu Z."/>
            <person name="Liu J."/>
            <person name="Guo Q."/>
            <person name="Huang H."/>
            <person name="Sederoff R.R."/>
            <person name="Wang G."/>
            <person name="Qu G."/>
            <person name="Chen S."/>
        </authorList>
    </citation>
    <scope>NUCLEOTIDE SEQUENCE</scope>
    <source>
        <strain evidence="1">SC-2020</strain>
    </source>
</reference>
<name>A0AAD6R6B8_9ROSI</name>
<dbReference type="Proteomes" id="UP001164929">
    <property type="component" value="Chromosome 3"/>
</dbReference>
<evidence type="ECO:0000313" key="1">
    <source>
        <dbReference type="EMBL" id="KAJ7002590.1"/>
    </source>
</evidence>
<evidence type="ECO:0000313" key="2">
    <source>
        <dbReference type="Proteomes" id="UP001164929"/>
    </source>
</evidence>
<comment type="caution">
    <text evidence="1">The sequence shown here is derived from an EMBL/GenBank/DDBJ whole genome shotgun (WGS) entry which is preliminary data.</text>
</comment>
<keyword evidence="2" id="KW-1185">Reference proteome</keyword>
<sequence length="121" mass="13680">MARASKEPCKKEACDIQACLSKNNFLPQNDRKSAVLLCEMRLQVNTLCFGVWPSEANAQVRPKSSYCHLEERDCCLVCSLLEEYNSIKMSHEFYIMGYCNSICSVSPSRGVCENLILCQVL</sequence>
<protein>
    <submittedName>
        <fullName evidence="1">Uncharacterized protein</fullName>
    </submittedName>
</protein>